<protein>
    <submittedName>
        <fullName evidence="2">PadR family transcriptional regulator</fullName>
    </submittedName>
</protein>
<accession>A0ABU5RPK7</accession>
<evidence type="ECO:0000313" key="3">
    <source>
        <dbReference type="Proteomes" id="UP001304298"/>
    </source>
</evidence>
<organism evidence="2 3">
    <name type="scientific">Amycolatopsis heterodermiae</name>
    <dbReference type="NCBI Taxonomy" id="3110235"/>
    <lineage>
        <taxon>Bacteria</taxon>
        <taxon>Bacillati</taxon>
        <taxon>Actinomycetota</taxon>
        <taxon>Actinomycetes</taxon>
        <taxon>Pseudonocardiales</taxon>
        <taxon>Pseudonocardiaceae</taxon>
        <taxon>Amycolatopsis</taxon>
    </lineage>
</organism>
<proteinExistence type="predicted"/>
<evidence type="ECO:0000259" key="1">
    <source>
        <dbReference type="Pfam" id="PF03551"/>
    </source>
</evidence>
<dbReference type="EMBL" id="JAYFSI010000026">
    <property type="protein sequence ID" value="MEA5367690.1"/>
    <property type="molecule type" value="Genomic_DNA"/>
</dbReference>
<feature type="domain" description="Transcription regulator PadR N-terminal" evidence="1">
    <location>
        <begin position="8"/>
        <end position="84"/>
    </location>
</feature>
<sequence>MGSVRLFILGALARGGPMHGHQIRRAAQVDRTELWADVKPGSLYAALRRMADEGVIEALRTERVGNMPERTVYTITDEGRRELSVLRHTILTTTKLRPDPVDLALAYTEDLDEPALRALIEDRRAALVADLASWKHLQEHAAPYLDGLEPLGFDHVIIRLEAEVTWHDRVLDKLTDLLANRGERT</sequence>
<dbReference type="InterPro" id="IPR036388">
    <property type="entry name" value="WH-like_DNA-bd_sf"/>
</dbReference>
<dbReference type="PANTHER" id="PTHR43252:SF7">
    <property type="entry name" value="TRANSCRIPTIONAL REGULATOR YQJI"/>
    <property type="match status" value="1"/>
</dbReference>
<dbReference type="Proteomes" id="UP001304298">
    <property type="component" value="Unassembled WGS sequence"/>
</dbReference>
<dbReference type="InterPro" id="IPR036390">
    <property type="entry name" value="WH_DNA-bd_sf"/>
</dbReference>
<gene>
    <name evidence="2" type="ORF">VA596_49725</name>
</gene>
<dbReference type="PANTHER" id="PTHR43252">
    <property type="entry name" value="TRANSCRIPTIONAL REGULATOR YQJI"/>
    <property type="match status" value="1"/>
</dbReference>
<dbReference type="Gene3D" id="1.10.10.10">
    <property type="entry name" value="Winged helix-like DNA-binding domain superfamily/Winged helix DNA-binding domain"/>
    <property type="match status" value="1"/>
</dbReference>
<evidence type="ECO:0000313" key="2">
    <source>
        <dbReference type="EMBL" id="MEA5367690.1"/>
    </source>
</evidence>
<reference evidence="2 3" key="1">
    <citation type="submission" date="2023-12" db="EMBL/GenBank/DDBJ databases">
        <title>Amycolatopsis sp. V23-08.</title>
        <authorList>
            <person name="Somphong A."/>
        </authorList>
    </citation>
    <scope>NUCLEOTIDE SEQUENCE [LARGE SCALE GENOMIC DNA]</scope>
    <source>
        <strain evidence="2 3">V23-08</strain>
    </source>
</reference>
<dbReference type="InterPro" id="IPR005149">
    <property type="entry name" value="Tscrpt_reg_PadR_N"/>
</dbReference>
<dbReference type="Pfam" id="PF03551">
    <property type="entry name" value="PadR"/>
    <property type="match status" value="1"/>
</dbReference>
<name>A0ABU5RPK7_9PSEU</name>
<dbReference type="SUPFAM" id="SSF46785">
    <property type="entry name" value="Winged helix' DNA-binding domain"/>
    <property type="match status" value="1"/>
</dbReference>
<keyword evidence="3" id="KW-1185">Reference proteome</keyword>
<dbReference type="RefSeq" id="WP_323337823.1">
    <property type="nucleotide sequence ID" value="NZ_JAYFSI010000026.1"/>
</dbReference>
<comment type="caution">
    <text evidence="2">The sequence shown here is derived from an EMBL/GenBank/DDBJ whole genome shotgun (WGS) entry which is preliminary data.</text>
</comment>